<evidence type="ECO:0000313" key="2">
    <source>
        <dbReference type="Proteomes" id="UP000549052"/>
    </source>
</evidence>
<dbReference type="Pfam" id="PF11390">
    <property type="entry name" value="FdsD"/>
    <property type="match status" value="1"/>
</dbReference>
<dbReference type="Proteomes" id="UP000549052">
    <property type="component" value="Unassembled WGS sequence"/>
</dbReference>
<reference evidence="1 2" key="1">
    <citation type="submission" date="2020-07" db="EMBL/GenBank/DDBJ databases">
        <title>Genomic Encyclopedia of Type Strains, Phase IV (KMG-V): Genome sequencing to study the core and pangenomes of soil and plant-associated prokaryotes.</title>
        <authorList>
            <person name="Whitman W."/>
        </authorList>
    </citation>
    <scope>NUCLEOTIDE SEQUENCE [LARGE SCALE GENOMIC DNA]</scope>
    <source>
        <strain evidence="1 2">AN3</strain>
    </source>
</reference>
<comment type="caution">
    <text evidence="1">The sequence shown here is derived from an EMBL/GenBank/DDBJ whole genome shotgun (WGS) entry which is preliminary data.</text>
</comment>
<proteinExistence type="predicted"/>
<evidence type="ECO:0000313" key="1">
    <source>
        <dbReference type="EMBL" id="MBA8877008.1"/>
    </source>
</evidence>
<keyword evidence="1" id="KW-0560">Oxidoreductase</keyword>
<dbReference type="EC" id="1.17.1.9" evidence="1"/>
<accession>A0A839EF46</accession>
<dbReference type="RefSeq" id="WP_182547728.1">
    <property type="nucleotide sequence ID" value="NZ_JACGXN010000001.1"/>
</dbReference>
<dbReference type="GO" id="GO:0008863">
    <property type="term" value="F:formate dehydrogenase (NAD+) activity"/>
    <property type="evidence" value="ECO:0007669"/>
    <property type="project" value="UniProtKB-EC"/>
</dbReference>
<sequence length="81" mass="9155">MDKNHKTTGDKLVYMANQIATFFHTQPKSEAVEGVSNHINLFWESRMRAQLFDILEKEDNGLDPLVIEAAPHIRKPGPVPA</sequence>
<dbReference type="InterPro" id="IPR021074">
    <property type="entry name" value="Formate_DH_dsu"/>
</dbReference>
<gene>
    <name evidence="1" type="ORF">FHW16_000690</name>
</gene>
<dbReference type="AlphaFoldDB" id="A0A839EF46"/>
<dbReference type="EMBL" id="JACGXN010000001">
    <property type="protein sequence ID" value="MBA8877008.1"/>
    <property type="molecule type" value="Genomic_DNA"/>
</dbReference>
<organism evidence="1 2">
    <name type="scientific">Phyllobacterium myrsinacearum</name>
    <dbReference type="NCBI Taxonomy" id="28101"/>
    <lineage>
        <taxon>Bacteria</taxon>
        <taxon>Pseudomonadati</taxon>
        <taxon>Pseudomonadota</taxon>
        <taxon>Alphaproteobacteria</taxon>
        <taxon>Hyphomicrobiales</taxon>
        <taxon>Phyllobacteriaceae</taxon>
        <taxon>Phyllobacterium</taxon>
    </lineage>
</organism>
<keyword evidence="2" id="KW-1185">Reference proteome</keyword>
<name>A0A839EF46_9HYPH</name>
<protein>
    <submittedName>
        <fullName evidence="1">Formate dehydrogenase subunit delta</fullName>
        <ecNumber evidence="1">1.17.1.9</ecNumber>
    </submittedName>
</protein>